<dbReference type="Pfam" id="PF00069">
    <property type="entry name" value="Pkinase"/>
    <property type="match status" value="1"/>
</dbReference>
<feature type="domain" description="Protein kinase" evidence="4">
    <location>
        <begin position="101"/>
        <end position="364"/>
    </location>
</feature>
<dbReference type="InterPro" id="IPR011009">
    <property type="entry name" value="Kinase-like_dom_sf"/>
</dbReference>
<dbReference type="SMART" id="SM00220">
    <property type="entry name" value="S_TKc"/>
    <property type="match status" value="1"/>
</dbReference>
<dbReference type="Gene3D" id="1.10.510.10">
    <property type="entry name" value="Transferase(Phosphotransferase) domain 1"/>
    <property type="match status" value="1"/>
</dbReference>
<dbReference type="InterPro" id="IPR006633">
    <property type="entry name" value="Carb-bd_sugar_hydrolysis-dom"/>
</dbReference>
<dbReference type="InterPro" id="IPR006626">
    <property type="entry name" value="PbH1"/>
</dbReference>
<evidence type="ECO:0000256" key="1">
    <source>
        <dbReference type="ARBA" id="ARBA00004906"/>
    </source>
</evidence>
<dbReference type="InterPro" id="IPR000719">
    <property type="entry name" value="Prot_kinase_dom"/>
</dbReference>
<comment type="pathway">
    <text evidence="1">Protein modification; protein ubiquitination.</text>
</comment>
<dbReference type="PANTHER" id="PTHR22990:SF15">
    <property type="entry name" value="F-BOX ONLY PROTEIN 10"/>
    <property type="match status" value="1"/>
</dbReference>
<proteinExistence type="predicted"/>
<organism evidence="5">
    <name type="scientific">Hanusia phi</name>
    <dbReference type="NCBI Taxonomy" id="3032"/>
    <lineage>
        <taxon>Eukaryota</taxon>
        <taxon>Cryptophyceae</taxon>
        <taxon>Pyrenomonadales</taxon>
        <taxon>Geminigeraceae</taxon>
        <taxon>Hanusia</taxon>
    </lineage>
</organism>
<dbReference type="SUPFAM" id="SSF51126">
    <property type="entry name" value="Pectin lyase-like"/>
    <property type="match status" value="2"/>
</dbReference>
<dbReference type="EMBL" id="HBEO01007202">
    <property type="protein sequence ID" value="CAD8474065.1"/>
    <property type="molecule type" value="Transcribed_RNA"/>
</dbReference>
<dbReference type="SMART" id="SM00710">
    <property type="entry name" value="PbH1"/>
    <property type="match status" value="16"/>
</dbReference>
<dbReference type="Gene3D" id="2.160.20.10">
    <property type="entry name" value="Single-stranded right-handed beta-helix, Pectin lyase-like"/>
    <property type="match status" value="3"/>
</dbReference>
<dbReference type="NCBIfam" id="TIGR03804">
    <property type="entry name" value="para_beta_helix"/>
    <property type="match status" value="4"/>
</dbReference>
<dbReference type="PROSITE" id="PS50011">
    <property type="entry name" value="PROTEIN_KINASE_DOM"/>
    <property type="match status" value="1"/>
</dbReference>
<dbReference type="InterPro" id="IPR008271">
    <property type="entry name" value="Ser/Thr_kinase_AS"/>
</dbReference>
<dbReference type="Pfam" id="PF13229">
    <property type="entry name" value="Beta_helix"/>
    <property type="match status" value="2"/>
</dbReference>
<name>A0A7S0HFE9_9CRYP</name>
<reference evidence="5" key="1">
    <citation type="submission" date="2021-01" db="EMBL/GenBank/DDBJ databases">
        <authorList>
            <person name="Corre E."/>
            <person name="Pelletier E."/>
            <person name="Niang G."/>
            <person name="Scheremetjew M."/>
            <person name="Finn R."/>
            <person name="Kale V."/>
            <person name="Holt S."/>
            <person name="Cochrane G."/>
            <person name="Meng A."/>
            <person name="Brown T."/>
            <person name="Cohen L."/>
        </authorList>
    </citation>
    <scope>NUCLEOTIDE SEQUENCE</scope>
    <source>
        <strain evidence="5">CCMP325</strain>
    </source>
</reference>
<dbReference type="AlphaFoldDB" id="A0A7S0HFE9"/>
<dbReference type="PROSITE" id="PS00108">
    <property type="entry name" value="PROTEIN_KINASE_ST"/>
    <property type="match status" value="1"/>
</dbReference>
<protein>
    <recommendedName>
        <fullName evidence="4">Protein kinase domain-containing protein</fullName>
    </recommendedName>
</protein>
<dbReference type="SUPFAM" id="SSF56112">
    <property type="entry name" value="Protein kinase-like (PK-like)"/>
    <property type="match status" value="1"/>
</dbReference>
<accession>A0A7S0HFE9</accession>
<keyword evidence="2" id="KW-0677">Repeat</keyword>
<dbReference type="InterPro" id="IPR012334">
    <property type="entry name" value="Pectin_lyas_fold"/>
</dbReference>
<dbReference type="SMART" id="SM00722">
    <property type="entry name" value="CASH"/>
    <property type="match status" value="2"/>
</dbReference>
<dbReference type="GO" id="GO:0004672">
    <property type="term" value="F:protein kinase activity"/>
    <property type="evidence" value="ECO:0007669"/>
    <property type="project" value="InterPro"/>
</dbReference>
<gene>
    <name evidence="5" type="ORF">HPHI1048_LOCUS5069</name>
</gene>
<evidence type="ECO:0000256" key="3">
    <source>
        <dbReference type="ARBA" id="ARBA00022786"/>
    </source>
</evidence>
<evidence type="ECO:0000259" key="4">
    <source>
        <dbReference type="PROSITE" id="PS50011"/>
    </source>
</evidence>
<evidence type="ECO:0000256" key="2">
    <source>
        <dbReference type="ARBA" id="ARBA00022737"/>
    </source>
</evidence>
<dbReference type="GO" id="GO:0005524">
    <property type="term" value="F:ATP binding"/>
    <property type="evidence" value="ECO:0007669"/>
    <property type="project" value="InterPro"/>
</dbReference>
<dbReference type="InterPro" id="IPR051550">
    <property type="entry name" value="SCF-Subunits/Alg-Epimerases"/>
</dbReference>
<dbReference type="InterPro" id="IPR039448">
    <property type="entry name" value="Beta_helix"/>
</dbReference>
<sequence length="945" mass="101590">MSKRITVQTVGENAKRIAMLCCESLEETKQQVALKLGLDNVRLLNVHGAEIDSINLILHDDLLYATGGTNSYDQAHCHHDQGEIRESEMSRRSDIGKESNFQVGKKLGTGGQGTTFLAVDKRSNQQVVLKKVFCTGLSETNRAIEEAVMLSRLKHPRVVAYSEVFLGSDEGKANYVGIVMEYCSGGDLYHMLCKQRTKKKPLSVRRVKMWIVQMCEAIAFLHTQNVVHRDMKPMNVLVDNNGDLKIADFGLARQGVTATKLISTQCGTPGYESPEVQLGQLYGFKTDIWGLGCIVCDMTTLKFMHERPGSLATQVQVDPKAIVKVIQPVLELYGPEIHALLASMLQSDPKQRPTASEILEMKFLHNYSKGQGVAETADGKEMKASLDNSVEASPVLDRMKSNVENPKVGASPSAIPVMNAAKNENILIVSRQTGADGHYQSIMQALRNASEGATIVIFEGRYQEEIYIDKPVTLQARQVSPGEYAAVEVSNTSIRPVVICNSSNATIKGLKIRHLSQISSEGRECTRCIDIGSGALAMEDCNVKSVSGVGVVVRDGARLKATRCVVCRCGQNGFFIFGKGGAVVDSCDICENMFPGIGIDGSIETIVRKCRIRHGKGDGIKIYGSTGVVLEKNDISHNGRVGIAIEDGANPIVRQNAIHDSQSCGISILKAGKGTIEGNDIYSNAHPNVYIAKGADPVIKGNQIHHGGSCGITCVEEGLGTIHDNEIFSNLSVGIYLMNGANPRIFANEIRDSEGDGISICFAAKGVIEENIIRGNSGIGILIESEADPTITNNQVIDSQLHGIKVCHNGRGILQGNVIRGSGWNGGGGSGIVLTTGSSPIIMGNEIDGNATHGILCIDGAAGRIEKNTISENQGNGITLTRDAKSTIKGNVVRANAGYGLYSYQAPQAVIGQNHIVNNGKGDVRAFKDDQMLADGLDQLYLDGT</sequence>
<keyword evidence="3" id="KW-0833">Ubl conjugation pathway</keyword>
<dbReference type="PANTHER" id="PTHR22990">
    <property type="entry name" value="F-BOX ONLY PROTEIN"/>
    <property type="match status" value="1"/>
</dbReference>
<dbReference type="InterPro" id="IPR022441">
    <property type="entry name" value="Para_beta_helix_rpt-2"/>
</dbReference>
<dbReference type="InterPro" id="IPR011050">
    <property type="entry name" value="Pectin_lyase_fold/virulence"/>
</dbReference>
<evidence type="ECO:0000313" key="5">
    <source>
        <dbReference type="EMBL" id="CAD8474065.1"/>
    </source>
</evidence>